<sequence length="110" mass="12210">MFHVGGHKGVCGRGRSSGFSRHHPHFMGHVNWKGPLRCGIIFCTISCMLFVIGVILTWLGIRRRVHDVLGESAPITGPILLAVAGLMLILAMRQFYMAHVRKIAHNKALQ</sequence>
<accession>A0A8S3YQR6</accession>
<keyword evidence="1" id="KW-0472">Membrane</keyword>
<feature type="transmembrane region" description="Helical" evidence="1">
    <location>
        <begin position="39"/>
        <end position="61"/>
    </location>
</feature>
<proteinExistence type="predicted"/>
<keyword evidence="3" id="KW-1185">Reference proteome</keyword>
<evidence type="ECO:0000313" key="3">
    <source>
        <dbReference type="Proteomes" id="UP000678393"/>
    </source>
</evidence>
<protein>
    <submittedName>
        <fullName evidence="2">Uncharacterized protein</fullName>
    </submittedName>
</protein>
<evidence type="ECO:0000256" key="1">
    <source>
        <dbReference type="SAM" id="Phobius"/>
    </source>
</evidence>
<name>A0A8S3YQR6_9EUPU</name>
<dbReference type="AlphaFoldDB" id="A0A8S3YQR6"/>
<feature type="transmembrane region" description="Helical" evidence="1">
    <location>
        <begin position="73"/>
        <end position="92"/>
    </location>
</feature>
<dbReference type="OrthoDB" id="6152799at2759"/>
<gene>
    <name evidence="2" type="ORF">CUNI_LOCUS3420</name>
</gene>
<dbReference type="EMBL" id="CAJHNH020000464">
    <property type="protein sequence ID" value="CAG5117862.1"/>
    <property type="molecule type" value="Genomic_DNA"/>
</dbReference>
<feature type="non-terminal residue" evidence="2">
    <location>
        <position position="1"/>
    </location>
</feature>
<keyword evidence="1" id="KW-0812">Transmembrane</keyword>
<evidence type="ECO:0000313" key="2">
    <source>
        <dbReference type="EMBL" id="CAG5117862.1"/>
    </source>
</evidence>
<reference evidence="2" key="1">
    <citation type="submission" date="2021-04" db="EMBL/GenBank/DDBJ databases">
        <authorList>
            <consortium name="Molecular Ecology Group"/>
        </authorList>
    </citation>
    <scope>NUCLEOTIDE SEQUENCE</scope>
</reference>
<keyword evidence="1" id="KW-1133">Transmembrane helix</keyword>
<dbReference type="Proteomes" id="UP000678393">
    <property type="component" value="Unassembled WGS sequence"/>
</dbReference>
<comment type="caution">
    <text evidence="2">The sequence shown here is derived from an EMBL/GenBank/DDBJ whole genome shotgun (WGS) entry which is preliminary data.</text>
</comment>
<organism evidence="2 3">
    <name type="scientific">Candidula unifasciata</name>
    <dbReference type="NCBI Taxonomy" id="100452"/>
    <lineage>
        <taxon>Eukaryota</taxon>
        <taxon>Metazoa</taxon>
        <taxon>Spiralia</taxon>
        <taxon>Lophotrochozoa</taxon>
        <taxon>Mollusca</taxon>
        <taxon>Gastropoda</taxon>
        <taxon>Heterobranchia</taxon>
        <taxon>Euthyneura</taxon>
        <taxon>Panpulmonata</taxon>
        <taxon>Eupulmonata</taxon>
        <taxon>Stylommatophora</taxon>
        <taxon>Helicina</taxon>
        <taxon>Helicoidea</taxon>
        <taxon>Geomitridae</taxon>
        <taxon>Candidula</taxon>
    </lineage>
</organism>